<proteinExistence type="predicted"/>
<organism evidence="1 2">
    <name type="scientific">Pistacia integerrima</name>
    <dbReference type="NCBI Taxonomy" id="434235"/>
    <lineage>
        <taxon>Eukaryota</taxon>
        <taxon>Viridiplantae</taxon>
        <taxon>Streptophyta</taxon>
        <taxon>Embryophyta</taxon>
        <taxon>Tracheophyta</taxon>
        <taxon>Spermatophyta</taxon>
        <taxon>Magnoliopsida</taxon>
        <taxon>eudicotyledons</taxon>
        <taxon>Gunneridae</taxon>
        <taxon>Pentapetalae</taxon>
        <taxon>rosids</taxon>
        <taxon>malvids</taxon>
        <taxon>Sapindales</taxon>
        <taxon>Anacardiaceae</taxon>
        <taxon>Pistacia</taxon>
    </lineage>
</organism>
<sequence length="107" mass="11865">MASVARAILYQLDSQKPAVVNQGQPLLGPVQIRRLKVGEAETVNNKIILQPRLRTLRSYGSDKAGLTKMEKDGGDEVPPFFETLSDYIESSKKSPDFEIISSRLSMV</sequence>
<evidence type="ECO:0000313" key="1">
    <source>
        <dbReference type="EMBL" id="KAJ0039940.1"/>
    </source>
</evidence>
<keyword evidence="2" id="KW-1185">Reference proteome</keyword>
<comment type="caution">
    <text evidence="1">The sequence shown here is derived from an EMBL/GenBank/DDBJ whole genome shotgun (WGS) entry which is preliminary data.</text>
</comment>
<protein>
    <submittedName>
        <fullName evidence="1">Uncharacterized protein</fullName>
    </submittedName>
</protein>
<dbReference type="EMBL" id="CM047740">
    <property type="protein sequence ID" value="KAJ0039940.1"/>
    <property type="molecule type" value="Genomic_DNA"/>
</dbReference>
<evidence type="ECO:0000313" key="2">
    <source>
        <dbReference type="Proteomes" id="UP001163603"/>
    </source>
</evidence>
<gene>
    <name evidence="1" type="ORF">Pint_26897</name>
</gene>
<accession>A0ACC0YQG7</accession>
<reference evidence="2" key="1">
    <citation type="journal article" date="2023" name="G3 (Bethesda)">
        <title>Genome assembly and association tests identify interacting loci associated with vigor, precocity, and sex in interspecific pistachio rootstocks.</title>
        <authorList>
            <person name="Palmer W."/>
            <person name="Jacygrad E."/>
            <person name="Sagayaradj S."/>
            <person name="Cavanaugh K."/>
            <person name="Han R."/>
            <person name="Bertier L."/>
            <person name="Beede B."/>
            <person name="Kafkas S."/>
            <person name="Golino D."/>
            <person name="Preece J."/>
            <person name="Michelmore R."/>
        </authorList>
    </citation>
    <scope>NUCLEOTIDE SEQUENCE [LARGE SCALE GENOMIC DNA]</scope>
</reference>
<name>A0ACC0YQG7_9ROSI</name>
<dbReference type="Proteomes" id="UP001163603">
    <property type="component" value="Chromosome 5"/>
</dbReference>